<dbReference type="Proteomes" id="UP000635996">
    <property type="component" value="Unassembled WGS sequence"/>
</dbReference>
<name>A0ABX0Z1V5_STRTL</name>
<accession>A0ABX0Z1V5</accession>
<evidence type="ECO:0000313" key="1">
    <source>
        <dbReference type="EMBL" id="NJP17341.1"/>
    </source>
</evidence>
<dbReference type="RefSeq" id="WP_125500710.1">
    <property type="nucleotide sequence ID" value="NZ_BMVZ01000030.1"/>
</dbReference>
<reference evidence="1 2" key="1">
    <citation type="submission" date="2020-03" db="EMBL/GenBank/DDBJ databases">
        <title>WGS of actinomycetes isolated from Thailand.</title>
        <authorList>
            <person name="Thawai C."/>
        </authorList>
    </citation>
    <scope>NUCLEOTIDE SEQUENCE [LARGE SCALE GENOMIC DNA]</scope>
    <source>
        <strain evidence="1 2">NBRC 13905</strain>
    </source>
</reference>
<gene>
    <name evidence="1" type="ORF">HCJ95_24470</name>
</gene>
<sequence>MGPIHHFHLDVRGHSVTVNLDCGRHGTAELLIDGKETGRAEAHGTRALLIRGELPTDPPVPVRVDITLGPDEPCCVAFVDGRPTLMPARPF</sequence>
<proteinExistence type="predicted"/>
<comment type="caution">
    <text evidence="1">The sequence shown here is derived from an EMBL/GenBank/DDBJ whole genome shotgun (WGS) entry which is preliminary data.</text>
</comment>
<keyword evidence="2" id="KW-1185">Reference proteome</keyword>
<evidence type="ECO:0000313" key="2">
    <source>
        <dbReference type="Proteomes" id="UP000635996"/>
    </source>
</evidence>
<dbReference type="EMBL" id="JAATEL010000039">
    <property type="protein sequence ID" value="NJP17341.1"/>
    <property type="molecule type" value="Genomic_DNA"/>
</dbReference>
<organism evidence="1 2">
    <name type="scientific">Streptomyces thermoviolaceus subsp. thermoviolaceus</name>
    <dbReference type="NCBI Taxonomy" id="66860"/>
    <lineage>
        <taxon>Bacteria</taxon>
        <taxon>Bacillati</taxon>
        <taxon>Actinomycetota</taxon>
        <taxon>Actinomycetes</taxon>
        <taxon>Kitasatosporales</taxon>
        <taxon>Streptomycetaceae</taxon>
        <taxon>Streptomyces</taxon>
    </lineage>
</organism>
<protein>
    <submittedName>
        <fullName evidence="1">Uncharacterized protein</fullName>
    </submittedName>
</protein>